<protein>
    <recommendedName>
        <fullName evidence="2">Reverse transcriptase zinc-binding domain-containing protein</fullName>
    </recommendedName>
</protein>
<keyword evidence="1" id="KW-1133">Transmembrane helix</keyword>
<keyword evidence="1" id="KW-0472">Membrane</keyword>
<feature type="transmembrane region" description="Helical" evidence="1">
    <location>
        <begin position="25"/>
        <end position="49"/>
    </location>
</feature>
<name>A0AAW1N7S2_SAPOF</name>
<proteinExistence type="predicted"/>
<dbReference type="EMBL" id="JBDFQZ010000001">
    <property type="protein sequence ID" value="KAK9757186.1"/>
    <property type="molecule type" value="Genomic_DNA"/>
</dbReference>
<organism evidence="3 4">
    <name type="scientific">Saponaria officinalis</name>
    <name type="common">Common soapwort</name>
    <name type="synonym">Lychnis saponaria</name>
    <dbReference type="NCBI Taxonomy" id="3572"/>
    <lineage>
        <taxon>Eukaryota</taxon>
        <taxon>Viridiplantae</taxon>
        <taxon>Streptophyta</taxon>
        <taxon>Embryophyta</taxon>
        <taxon>Tracheophyta</taxon>
        <taxon>Spermatophyta</taxon>
        <taxon>Magnoliopsida</taxon>
        <taxon>eudicotyledons</taxon>
        <taxon>Gunneridae</taxon>
        <taxon>Pentapetalae</taxon>
        <taxon>Caryophyllales</taxon>
        <taxon>Caryophyllaceae</taxon>
        <taxon>Caryophylleae</taxon>
        <taxon>Saponaria</taxon>
    </lineage>
</organism>
<dbReference type="Proteomes" id="UP001443914">
    <property type="component" value="Unassembled WGS sequence"/>
</dbReference>
<gene>
    <name evidence="3" type="ORF">RND81_01G146700</name>
</gene>
<evidence type="ECO:0000313" key="4">
    <source>
        <dbReference type="Proteomes" id="UP001443914"/>
    </source>
</evidence>
<keyword evidence="1" id="KW-0812">Transmembrane</keyword>
<reference evidence="3" key="1">
    <citation type="submission" date="2024-03" db="EMBL/GenBank/DDBJ databases">
        <title>WGS assembly of Saponaria officinalis var. Norfolk2.</title>
        <authorList>
            <person name="Jenkins J."/>
            <person name="Shu S."/>
            <person name="Grimwood J."/>
            <person name="Barry K."/>
            <person name="Goodstein D."/>
            <person name="Schmutz J."/>
            <person name="Leebens-Mack J."/>
            <person name="Osbourn A."/>
        </authorList>
    </citation>
    <scope>NUCLEOTIDE SEQUENCE [LARGE SCALE GENOMIC DNA]</scope>
    <source>
        <strain evidence="3">JIC</strain>
    </source>
</reference>
<keyword evidence="4" id="KW-1185">Reference proteome</keyword>
<sequence>MVTGGGQRAMLTLSNRGMLGFVLPVIWFGGIILCGIDFVLLDIVSYVGYQRLQTRLRMSKFGYNGELWCCICASDVESEQHLFFECRYSVRCVQVIEDKLGICIPRSGTFVWWVHHNFKTLFEKKVVGAAIVAFFYYVWRARNHSLHNGVVIRPEIWIKTLLPDLAYRCNALVNDDIRMKYGSWIAKLS</sequence>
<dbReference type="InterPro" id="IPR026960">
    <property type="entry name" value="RVT-Znf"/>
</dbReference>
<evidence type="ECO:0000256" key="1">
    <source>
        <dbReference type="SAM" id="Phobius"/>
    </source>
</evidence>
<dbReference type="AlphaFoldDB" id="A0AAW1N7S2"/>
<dbReference type="Pfam" id="PF13966">
    <property type="entry name" value="zf-RVT"/>
    <property type="match status" value="1"/>
</dbReference>
<evidence type="ECO:0000313" key="3">
    <source>
        <dbReference type="EMBL" id="KAK9757186.1"/>
    </source>
</evidence>
<evidence type="ECO:0000259" key="2">
    <source>
        <dbReference type="Pfam" id="PF13966"/>
    </source>
</evidence>
<accession>A0AAW1N7S2</accession>
<comment type="caution">
    <text evidence="3">The sequence shown here is derived from an EMBL/GenBank/DDBJ whole genome shotgun (WGS) entry which is preliminary data.</text>
</comment>
<feature type="domain" description="Reverse transcriptase zinc-binding" evidence="2">
    <location>
        <begin position="47"/>
        <end position="90"/>
    </location>
</feature>